<feature type="non-terminal residue" evidence="1">
    <location>
        <position position="1"/>
    </location>
</feature>
<comment type="caution">
    <text evidence="1">The sequence shown here is derived from an EMBL/GenBank/DDBJ whole genome shotgun (WGS) entry which is preliminary data.</text>
</comment>
<proteinExistence type="predicted"/>
<accession>A0ABD0NTN1</accession>
<evidence type="ECO:0000313" key="1">
    <source>
        <dbReference type="EMBL" id="KAL0165259.1"/>
    </source>
</evidence>
<sequence>RKISTRVRRQQSTLPSEASIYTRVRESAARLSRPARVGSKPWTAVKGLFEQ</sequence>
<organism evidence="1 2">
    <name type="scientific">Cirrhinus mrigala</name>
    <name type="common">Mrigala</name>
    <dbReference type="NCBI Taxonomy" id="683832"/>
    <lineage>
        <taxon>Eukaryota</taxon>
        <taxon>Metazoa</taxon>
        <taxon>Chordata</taxon>
        <taxon>Craniata</taxon>
        <taxon>Vertebrata</taxon>
        <taxon>Euteleostomi</taxon>
        <taxon>Actinopterygii</taxon>
        <taxon>Neopterygii</taxon>
        <taxon>Teleostei</taxon>
        <taxon>Ostariophysi</taxon>
        <taxon>Cypriniformes</taxon>
        <taxon>Cyprinidae</taxon>
        <taxon>Labeoninae</taxon>
        <taxon>Labeonini</taxon>
        <taxon>Cirrhinus</taxon>
    </lineage>
</organism>
<dbReference type="EMBL" id="JAMKFB020000020">
    <property type="protein sequence ID" value="KAL0165259.1"/>
    <property type="molecule type" value="Genomic_DNA"/>
</dbReference>
<reference evidence="1 2" key="1">
    <citation type="submission" date="2024-05" db="EMBL/GenBank/DDBJ databases">
        <title>Genome sequencing and assembly of Indian major carp, Cirrhinus mrigala (Hamilton, 1822).</title>
        <authorList>
            <person name="Mohindra V."/>
            <person name="Chowdhury L.M."/>
            <person name="Lal K."/>
            <person name="Jena J.K."/>
        </authorList>
    </citation>
    <scope>NUCLEOTIDE SEQUENCE [LARGE SCALE GENOMIC DNA]</scope>
    <source>
        <strain evidence="1">CM1030</strain>
        <tissue evidence="1">Blood</tissue>
    </source>
</reference>
<feature type="non-terminal residue" evidence="1">
    <location>
        <position position="51"/>
    </location>
</feature>
<dbReference type="Proteomes" id="UP001529510">
    <property type="component" value="Unassembled WGS sequence"/>
</dbReference>
<name>A0ABD0NTN1_CIRMR</name>
<protein>
    <submittedName>
        <fullName evidence="1">Uncharacterized protein</fullName>
    </submittedName>
</protein>
<keyword evidence="2" id="KW-1185">Reference proteome</keyword>
<dbReference type="AlphaFoldDB" id="A0ABD0NTN1"/>
<evidence type="ECO:0000313" key="2">
    <source>
        <dbReference type="Proteomes" id="UP001529510"/>
    </source>
</evidence>
<gene>
    <name evidence="1" type="ORF">M9458_041012</name>
</gene>